<evidence type="ECO:0000256" key="1">
    <source>
        <dbReference type="ARBA" id="ARBA00001974"/>
    </source>
</evidence>
<evidence type="ECO:0000313" key="6">
    <source>
        <dbReference type="EMBL" id="PIW16152.1"/>
    </source>
</evidence>
<evidence type="ECO:0000256" key="2">
    <source>
        <dbReference type="ARBA" id="ARBA00022630"/>
    </source>
</evidence>
<comment type="cofactor">
    <cofactor evidence="1">
        <name>FAD</name>
        <dbReference type="ChEBI" id="CHEBI:57692"/>
    </cofactor>
</comment>
<dbReference type="SUPFAM" id="SSF51905">
    <property type="entry name" value="FAD/NAD(P)-binding domain"/>
    <property type="match status" value="1"/>
</dbReference>
<evidence type="ECO:0000256" key="3">
    <source>
        <dbReference type="ARBA" id="ARBA00022827"/>
    </source>
</evidence>
<dbReference type="EMBL" id="PFFQ01000040">
    <property type="protein sequence ID" value="PIW16152.1"/>
    <property type="molecule type" value="Genomic_DNA"/>
</dbReference>
<dbReference type="InterPro" id="IPR002938">
    <property type="entry name" value="FAD-bd"/>
</dbReference>
<reference evidence="6 7" key="1">
    <citation type="submission" date="2017-09" db="EMBL/GenBank/DDBJ databases">
        <title>Depth-based differentiation of microbial function through sediment-hosted aquifers and enrichment of novel symbionts in the deep terrestrial subsurface.</title>
        <authorList>
            <person name="Probst A.J."/>
            <person name="Ladd B."/>
            <person name="Jarett J.K."/>
            <person name="Geller-Mcgrath D.E."/>
            <person name="Sieber C.M."/>
            <person name="Emerson J.B."/>
            <person name="Anantharaman K."/>
            <person name="Thomas B.C."/>
            <person name="Malmstrom R."/>
            <person name="Stieglmeier M."/>
            <person name="Klingl A."/>
            <person name="Woyke T."/>
            <person name="Ryan C.M."/>
            <person name="Banfield J.F."/>
        </authorList>
    </citation>
    <scope>NUCLEOTIDE SEQUENCE [LARGE SCALE GENOMIC DNA]</scope>
    <source>
        <strain evidence="6">CG17_big_fil_post_rev_8_21_14_2_50_48_46</strain>
    </source>
</reference>
<evidence type="ECO:0000313" key="7">
    <source>
        <dbReference type="Proteomes" id="UP000231019"/>
    </source>
</evidence>
<dbReference type="Proteomes" id="UP000231019">
    <property type="component" value="Unassembled WGS sequence"/>
</dbReference>
<accession>A0A2M7G2W9</accession>
<dbReference type="Gene3D" id="3.50.50.60">
    <property type="entry name" value="FAD/NAD(P)-binding domain"/>
    <property type="match status" value="1"/>
</dbReference>
<feature type="domain" description="FAD-binding" evidence="5">
    <location>
        <begin position="2"/>
        <end position="342"/>
    </location>
</feature>
<protein>
    <submittedName>
        <fullName evidence="6">FAD-dependent oxidoreductase</fullName>
    </submittedName>
</protein>
<dbReference type="AlphaFoldDB" id="A0A2M7G2W9"/>
<evidence type="ECO:0000256" key="4">
    <source>
        <dbReference type="ARBA" id="ARBA00023002"/>
    </source>
</evidence>
<sequence length="384" mass="42104">MKVLIAGAGIGGLGMALALEKFGIEAEIFEAAPVLKAVGAGLWVAPNGLEILNRISPELKRKVQEAGQELAFSSVEDLQGHQLSGFNAAHLRSRYGAGPLAIKRADLHQILIQALRKTTLQTGKRLQSFITDEDQIVLEFEDGSQTRGDLLIGADGLRSRVRQSLFGDIPLRYSGQTCWRGLAPLQLPAPWQGKGMELWGDKPGLRAGFSPVSAQEVYFYLTQALPAGGKDSPETLKSELLKAFAAFPPLISELIQATPHEAFLRNDLSDFVPLNHYGKDRVFLLGDAAHATTPNLGQGANQALESAWVLAESLAQNPEDLHKVLQRYESLRIPRARRIVETSWKIGQLSNLKRGLRLRNWFMSHLPASLTEKQLQAVFQIPAS</sequence>
<organism evidence="6 7">
    <name type="scientific">bacterium (Candidatus Blackallbacteria) CG17_big_fil_post_rev_8_21_14_2_50_48_46</name>
    <dbReference type="NCBI Taxonomy" id="2014261"/>
    <lineage>
        <taxon>Bacteria</taxon>
        <taxon>Candidatus Blackallbacteria</taxon>
    </lineage>
</organism>
<dbReference type="PRINTS" id="PR00420">
    <property type="entry name" value="RNGMNOXGNASE"/>
</dbReference>
<keyword evidence="2" id="KW-0285">Flavoprotein</keyword>
<dbReference type="GO" id="GO:0071949">
    <property type="term" value="F:FAD binding"/>
    <property type="evidence" value="ECO:0007669"/>
    <property type="project" value="InterPro"/>
</dbReference>
<dbReference type="InterPro" id="IPR036188">
    <property type="entry name" value="FAD/NAD-bd_sf"/>
</dbReference>
<comment type="caution">
    <text evidence="6">The sequence shown here is derived from an EMBL/GenBank/DDBJ whole genome shotgun (WGS) entry which is preliminary data.</text>
</comment>
<dbReference type="Pfam" id="PF01494">
    <property type="entry name" value="FAD_binding_3"/>
    <property type="match status" value="1"/>
</dbReference>
<keyword evidence="3" id="KW-0274">FAD</keyword>
<dbReference type="GO" id="GO:0016491">
    <property type="term" value="F:oxidoreductase activity"/>
    <property type="evidence" value="ECO:0007669"/>
    <property type="project" value="UniProtKB-KW"/>
</dbReference>
<dbReference type="PANTHER" id="PTHR46496">
    <property type="match status" value="1"/>
</dbReference>
<name>A0A2M7G2W9_9BACT</name>
<proteinExistence type="predicted"/>
<dbReference type="PANTHER" id="PTHR46496:SF1">
    <property type="entry name" value="ZEAXANTHIN EPOXIDASE, CHLOROPLASTIC"/>
    <property type="match status" value="1"/>
</dbReference>
<gene>
    <name evidence="6" type="ORF">COW36_14405</name>
</gene>
<evidence type="ECO:0000259" key="5">
    <source>
        <dbReference type="Pfam" id="PF01494"/>
    </source>
</evidence>
<keyword evidence="4" id="KW-0560">Oxidoreductase</keyword>